<dbReference type="Gene3D" id="3.40.190.10">
    <property type="entry name" value="Periplasmic binding protein-like II"/>
    <property type="match status" value="2"/>
</dbReference>
<gene>
    <name evidence="5" type="ORF">AAJCM20276_10260</name>
</gene>
<name>A0A6S6PP07_ACEAC</name>
<comment type="similarity">
    <text evidence="2">Belongs to the bacterial solute-binding protein SsuA/TauA family.</text>
</comment>
<dbReference type="PANTHER" id="PTHR30024:SF47">
    <property type="entry name" value="TAURINE-BINDING PERIPLASMIC PROTEIN"/>
    <property type="match status" value="1"/>
</dbReference>
<comment type="subcellular location">
    <subcellularLocation>
        <location evidence="1">Periplasm</location>
    </subcellularLocation>
</comment>
<dbReference type="Pfam" id="PF09084">
    <property type="entry name" value="NMT1"/>
    <property type="match status" value="1"/>
</dbReference>
<sequence>MSSRRNILVAAGAVVGTGVLGEMGWRFTHPRKALQEPDGQSRSLVLAWPSPEDDPVFIVAQERGFFSHYNLEITARPCITGHQAIDALSRGEVVGAAAAALSWLPRLHAGVPAKLVAGLSAGTFRLLVRKNIGITKIDSVVGKKIAVLNEDAADQRFFSVLLRRKGINPSEVLWQPVSEDRIDQALDGREVDGVVLHDPDGWQLLSENQSFLAELAGSTTGNYAQRVNKVFGLSNHFLSEDPKGALAVVLALRDSCRWIEKHRDETATLLSAHMPDMNDDDAKHMLAHEPAPVHLLGHWLRDQMAQYADELKLIDLLPNELDSGAFSRSICQNVLHV</sequence>
<dbReference type="SUPFAM" id="SSF53850">
    <property type="entry name" value="Periplasmic binding protein-like II"/>
    <property type="match status" value="1"/>
</dbReference>
<evidence type="ECO:0000259" key="4">
    <source>
        <dbReference type="Pfam" id="PF09084"/>
    </source>
</evidence>
<dbReference type="RefSeq" id="WP_180952850.1">
    <property type="nucleotide sequence ID" value="NZ_AP023326.1"/>
</dbReference>
<dbReference type="GO" id="GO:0042597">
    <property type="term" value="C:periplasmic space"/>
    <property type="evidence" value="ECO:0007669"/>
    <property type="project" value="UniProtKB-SubCell"/>
</dbReference>
<evidence type="ECO:0000256" key="3">
    <source>
        <dbReference type="ARBA" id="ARBA00022729"/>
    </source>
</evidence>
<accession>A0A6S6PP07</accession>
<dbReference type="PANTHER" id="PTHR30024">
    <property type="entry name" value="ALIPHATIC SULFONATES-BINDING PROTEIN-RELATED"/>
    <property type="match status" value="1"/>
</dbReference>
<evidence type="ECO:0000256" key="2">
    <source>
        <dbReference type="ARBA" id="ARBA00010742"/>
    </source>
</evidence>
<organism evidence="5 6">
    <name type="scientific">Acetobacter aceti</name>
    <dbReference type="NCBI Taxonomy" id="435"/>
    <lineage>
        <taxon>Bacteria</taxon>
        <taxon>Pseudomonadati</taxon>
        <taxon>Pseudomonadota</taxon>
        <taxon>Alphaproteobacteria</taxon>
        <taxon>Acetobacterales</taxon>
        <taxon>Acetobacteraceae</taxon>
        <taxon>Acetobacter</taxon>
        <taxon>Acetobacter subgen. Acetobacter</taxon>
    </lineage>
</organism>
<proteinExistence type="inferred from homology"/>
<dbReference type="AlphaFoldDB" id="A0A6S6PP07"/>
<reference evidence="5 6" key="1">
    <citation type="submission" date="2020-07" db="EMBL/GenBank/DDBJ databases">
        <title>Complete Genome Sequence of an acetic acid bacterium, Acetobacter aceti JCM20276.</title>
        <authorList>
            <person name="Hirose Y."/>
            <person name="Mihara H."/>
        </authorList>
    </citation>
    <scope>NUCLEOTIDE SEQUENCE [LARGE SCALE GENOMIC DNA]</scope>
    <source>
        <strain evidence="5 6">JCM20276</strain>
    </source>
</reference>
<dbReference type="EMBL" id="AP023326">
    <property type="protein sequence ID" value="BCI66402.1"/>
    <property type="molecule type" value="Genomic_DNA"/>
</dbReference>
<dbReference type="InterPro" id="IPR015168">
    <property type="entry name" value="SsuA/THI5"/>
</dbReference>
<protein>
    <recommendedName>
        <fullName evidence="4">SsuA/THI5-like domain-containing protein</fullName>
    </recommendedName>
</protein>
<evidence type="ECO:0000313" key="6">
    <source>
        <dbReference type="Proteomes" id="UP000515220"/>
    </source>
</evidence>
<feature type="domain" description="SsuA/THI5-like" evidence="4">
    <location>
        <begin position="57"/>
        <end position="264"/>
    </location>
</feature>
<evidence type="ECO:0000313" key="5">
    <source>
        <dbReference type="EMBL" id="BCI66402.1"/>
    </source>
</evidence>
<evidence type="ECO:0000256" key="1">
    <source>
        <dbReference type="ARBA" id="ARBA00004418"/>
    </source>
</evidence>
<dbReference type="Proteomes" id="UP000515220">
    <property type="component" value="Chromosome"/>
</dbReference>
<keyword evidence="3" id="KW-0732">Signal</keyword>